<gene>
    <name evidence="10" type="primary">TFDP</name>
    <name evidence="10" type="ORF">ECANGB1_360</name>
</gene>
<comment type="caution">
    <text evidence="10">The sequence shown here is derived from an EMBL/GenBank/DDBJ whole genome shotgun (WGS) entry which is preliminary data.</text>
</comment>
<evidence type="ECO:0000256" key="6">
    <source>
        <dbReference type="ARBA" id="ARBA00023242"/>
    </source>
</evidence>
<protein>
    <submittedName>
        <fullName evidence="10">TFDP</fullName>
    </submittedName>
</protein>
<keyword evidence="4 7" id="KW-0238">DNA-binding</keyword>
<keyword evidence="5 7" id="KW-0804">Transcription</keyword>
<dbReference type="GO" id="GO:0005634">
    <property type="term" value="C:nucleus"/>
    <property type="evidence" value="ECO:0007669"/>
    <property type="project" value="UniProtKB-SubCell"/>
</dbReference>
<dbReference type="Proteomes" id="UP000192639">
    <property type="component" value="Unassembled WGS sequence"/>
</dbReference>
<dbReference type="GO" id="GO:0000977">
    <property type="term" value="F:RNA polymerase II transcription regulatory region sequence-specific DNA binding"/>
    <property type="evidence" value="ECO:0007669"/>
    <property type="project" value="TreeGrafter"/>
</dbReference>
<dbReference type="SUPFAM" id="SSF144074">
    <property type="entry name" value="E2F-DP heterodimerization region"/>
    <property type="match status" value="1"/>
</dbReference>
<evidence type="ECO:0000313" key="11">
    <source>
        <dbReference type="Proteomes" id="UP000192639"/>
    </source>
</evidence>
<dbReference type="InterPro" id="IPR037241">
    <property type="entry name" value="E2F-DP_heterodim"/>
</dbReference>
<comment type="similarity">
    <text evidence="2 7">Belongs to the E2F/DP family.</text>
</comment>
<dbReference type="SMART" id="SM01372">
    <property type="entry name" value="E2F_TDP"/>
    <property type="match status" value="1"/>
</dbReference>
<evidence type="ECO:0000259" key="8">
    <source>
        <dbReference type="SMART" id="SM01138"/>
    </source>
</evidence>
<dbReference type="InterPro" id="IPR014889">
    <property type="entry name" value="Transc_factor_DP_C"/>
</dbReference>
<evidence type="ECO:0000256" key="7">
    <source>
        <dbReference type="RuleBase" id="RU003796"/>
    </source>
</evidence>
<feature type="domain" description="E2F/DP family winged-helix DNA-binding" evidence="9">
    <location>
        <begin position="11"/>
        <end position="78"/>
    </location>
</feature>
<name>A0A1Y1S4H6_9MICR</name>
<dbReference type="Gene3D" id="1.10.10.10">
    <property type="entry name" value="Winged helix-like DNA-binding domain superfamily/Winged helix DNA-binding domain"/>
    <property type="match status" value="1"/>
</dbReference>
<organism evidence="10 11">
    <name type="scientific">Enterospora canceri</name>
    <dbReference type="NCBI Taxonomy" id="1081671"/>
    <lineage>
        <taxon>Eukaryota</taxon>
        <taxon>Fungi</taxon>
        <taxon>Fungi incertae sedis</taxon>
        <taxon>Microsporidia</taxon>
        <taxon>Enterocytozoonidae</taxon>
        <taxon>Enterospora</taxon>
    </lineage>
</organism>
<dbReference type="SMART" id="SM01138">
    <property type="entry name" value="DP"/>
    <property type="match status" value="1"/>
</dbReference>
<evidence type="ECO:0000256" key="4">
    <source>
        <dbReference type="ARBA" id="ARBA00023125"/>
    </source>
</evidence>
<comment type="subcellular location">
    <subcellularLocation>
        <location evidence="1 7">Nucleus</location>
    </subcellularLocation>
</comment>
<dbReference type="Pfam" id="PF08781">
    <property type="entry name" value="DP"/>
    <property type="match status" value="1"/>
</dbReference>
<dbReference type="InterPro" id="IPR003316">
    <property type="entry name" value="E2F_WHTH_DNA-bd_dom"/>
</dbReference>
<dbReference type="OrthoDB" id="552115at2759"/>
<dbReference type="VEuPathDB" id="MicrosporidiaDB:ECANGB1_360"/>
<dbReference type="AlphaFoldDB" id="A0A1Y1S4H6"/>
<dbReference type="GO" id="GO:0005667">
    <property type="term" value="C:transcription regulator complex"/>
    <property type="evidence" value="ECO:0007669"/>
    <property type="project" value="InterPro"/>
</dbReference>
<dbReference type="EMBL" id="LWDP01000122">
    <property type="protein sequence ID" value="ORD93276.1"/>
    <property type="molecule type" value="Genomic_DNA"/>
</dbReference>
<reference evidence="10 11" key="1">
    <citation type="journal article" date="2017" name="Environ. Microbiol.">
        <title>Decay of the glycolytic pathway and adaptation to intranuclear parasitism within Enterocytozoonidae microsporidia.</title>
        <authorList>
            <person name="Wiredu Boakye D."/>
            <person name="Jaroenlak P."/>
            <person name="Prachumwat A."/>
            <person name="Williams T.A."/>
            <person name="Bateman K.S."/>
            <person name="Itsathitphaisarn O."/>
            <person name="Sritunyalucksana K."/>
            <person name="Paszkiewicz K.H."/>
            <person name="Moore K.A."/>
            <person name="Stentiford G.D."/>
            <person name="Williams B.A."/>
        </authorList>
    </citation>
    <scope>NUCLEOTIDE SEQUENCE [LARGE SCALE GENOMIC DNA]</scope>
    <source>
        <strain evidence="10 11">GB1</strain>
    </source>
</reference>
<evidence type="ECO:0000256" key="2">
    <source>
        <dbReference type="ARBA" id="ARBA00010940"/>
    </source>
</evidence>
<keyword evidence="3 7" id="KW-0805">Transcription regulation</keyword>
<sequence length="188" mass="22356">MFESDTLLSDAKKEGMKYITQSVYAILKEKKEATYQQIVQEINTTNMETKVRRIYDVLNVLRAVNVIGKNGKIYFLIEDKENVNKKIEERDRLLQMKEAFEFITTKNRHNRPLGADEKLYLPFMIVSTETCSEIHCDTNEERDYFLFRSNRPLKIHEDLDILRLLQETKNRSQDKKKLKSLFLGDFMF</sequence>
<dbReference type="InterPro" id="IPR036388">
    <property type="entry name" value="WH-like_DNA-bd_sf"/>
</dbReference>
<accession>A0A1Y1S4H6</accession>
<evidence type="ECO:0000313" key="10">
    <source>
        <dbReference type="EMBL" id="ORD93276.1"/>
    </source>
</evidence>
<dbReference type="Pfam" id="PF02319">
    <property type="entry name" value="WHD_E2F_TDP"/>
    <property type="match status" value="1"/>
</dbReference>
<dbReference type="Gene3D" id="1.20.140.80">
    <property type="entry name" value="Transcription factor DP"/>
    <property type="match status" value="1"/>
</dbReference>
<dbReference type="SUPFAM" id="SSF46785">
    <property type="entry name" value="Winged helix' DNA-binding domain"/>
    <property type="match status" value="1"/>
</dbReference>
<keyword evidence="11" id="KW-1185">Reference proteome</keyword>
<keyword evidence="6 7" id="KW-0539">Nucleus</keyword>
<dbReference type="InterPro" id="IPR036390">
    <property type="entry name" value="WH_DNA-bd_sf"/>
</dbReference>
<proteinExistence type="inferred from homology"/>
<dbReference type="GO" id="GO:0051726">
    <property type="term" value="P:regulation of cell cycle"/>
    <property type="evidence" value="ECO:0007669"/>
    <property type="project" value="InterPro"/>
</dbReference>
<feature type="domain" description="Transcription factor DP C-terminal" evidence="8">
    <location>
        <begin position="78"/>
        <end position="180"/>
    </location>
</feature>
<dbReference type="InterPro" id="IPR015648">
    <property type="entry name" value="Transcrpt_fac_DP"/>
</dbReference>
<evidence type="ECO:0000256" key="3">
    <source>
        <dbReference type="ARBA" id="ARBA00023015"/>
    </source>
</evidence>
<evidence type="ECO:0000259" key="9">
    <source>
        <dbReference type="SMART" id="SM01372"/>
    </source>
</evidence>
<dbReference type="GO" id="GO:0000981">
    <property type="term" value="F:DNA-binding transcription factor activity, RNA polymerase II-specific"/>
    <property type="evidence" value="ECO:0007669"/>
    <property type="project" value="TreeGrafter"/>
</dbReference>
<evidence type="ECO:0000256" key="1">
    <source>
        <dbReference type="ARBA" id="ARBA00004123"/>
    </source>
</evidence>
<evidence type="ECO:0000256" key="5">
    <source>
        <dbReference type="ARBA" id="ARBA00023163"/>
    </source>
</evidence>
<dbReference type="PANTHER" id="PTHR12548">
    <property type="entry name" value="TRANSCRIPTION FACTOR DP"/>
    <property type="match status" value="1"/>
</dbReference>
<dbReference type="InterPro" id="IPR038168">
    <property type="entry name" value="TF_DP_C_sf"/>
</dbReference>
<dbReference type="PANTHER" id="PTHR12548:SF9">
    <property type="entry name" value="TRANSCRIPTION FACTOR DP"/>
    <property type="match status" value="1"/>
</dbReference>